<name>A0A1B0GL60_LUTLO</name>
<proteinExistence type="predicted"/>
<sequence>MKCLHMGQNFYFHLITISREDGEESHQHHHHHHHHHHHRGGHQNHGSKVPFNGYNSDEYLDRLEPNGNIPADKSDLRYGKQPGRMG</sequence>
<keyword evidence="3" id="KW-1185">Reference proteome</keyword>
<dbReference type="Proteomes" id="UP000092461">
    <property type="component" value="Unassembled WGS sequence"/>
</dbReference>
<evidence type="ECO:0000256" key="1">
    <source>
        <dbReference type="SAM" id="MobiDB-lite"/>
    </source>
</evidence>
<feature type="compositionally biased region" description="Basic residues" evidence="1">
    <location>
        <begin position="27"/>
        <end position="42"/>
    </location>
</feature>
<dbReference type="VEuPathDB" id="VectorBase:LLOJ009829"/>
<dbReference type="EnsemblMetazoa" id="LLOJ009829-RA">
    <property type="protein sequence ID" value="LLOJ009829-PA"/>
    <property type="gene ID" value="LLOJ009829"/>
</dbReference>
<dbReference type="EMBL" id="AJWK01034334">
    <property type="status" value="NOT_ANNOTATED_CDS"/>
    <property type="molecule type" value="Genomic_DNA"/>
</dbReference>
<evidence type="ECO:0000313" key="2">
    <source>
        <dbReference type="EnsemblMetazoa" id="LLOJ009829-PA"/>
    </source>
</evidence>
<evidence type="ECO:0000313" key="3">
    <source>
        <dbReference type="Proteomes" id="UP000092461"/>
    </source>
</evidence>
<reference evidence="2" key="1">
    <citation type="submission" date="2020-05" db="UniProtKB">
        <authorList>
            <consortium name="EnsemblMetazoa"/>
        </authorList>
    </citation>
    <scope>IDENTIFICATION</scope>
    <source>
        <strain evidence="2">Jacobina</strain>
    </source>
</reference>
<accession>A0A1B0GL60</accession>
<dbReference type="VEuPathDB" id="VectorBase:LLONM1_011358"/>
<organism evidence="2 3">
    <name type="scientific">Lutzomyia longipalpis</name>
    <name type="common">Sand fly</name>
    <dbReference type="NCBI Taxonomy" id="7200"/>
    <lineage>
        <taxon>Eukaryota</taxon>
        <taxon>Metazoa</taxon>
        <taxon>Ecdysozoa</taxon>
        <taxon>Arthropoda</taxon>
        <taxon>Hexapoda</taxon>
        <taxon>Insecta</taxon>
        <taxon>Pterygota</taxon>
        <taxon>Neoptera</taxon>
        <taxon>Endopterygota</taxon>
        <taxon>Diptera</taxon>
        <taxon>Nematocera</taxon>
        <taxon>Psychodoidea</taxon>
        <taxon>Psychodidae</taxon>
        <taxon>Lutzomyia</taxon>
        <taxon>Lutzomyia</taxon>
    </lineage>
</organism>
<dbReference type="AlphaFoldDB" id="A0A1B0GL60"/>
<feature type="region of interest" description="Disordered" evidence="1">
    <location>
        <begin position="21"/>
        <end position="86"/>
    </location>
</feature>
<protein>
    <submittedName>
        <fullName evidence="2">Uncharacterized protein</fullName>
    </submittedName>
</protein>